<comment type="similarity">
    <text evidence="1">Belongs to the peptidase C14B family.</text>
</comment>
<dbReference type="InterPro" id="IPR011600">
    <property type="entry name" value="Pept_C14_caspase"/>
</dbReference>
<feature type="compositionally biased region" description="Acidic residues" evidence="4">
    <location>
        <begin position="201"/>
        <end position="213"/>
    </location>
</feature>
<evidence type="ECO:0000313" key="6">
    <source>
        <dbReference type="EMBL" id="KAK0442689.1"/>
    </source>
</evidence>
<evidence type="ECO:0000259" key="5">
    <source>
        <dbReference type="Pfam" id="PF00656"/>
    </source>
</evidence>
<evidence type="ECO:0000313" key="7">
    <source>
        <dbReference type="Proteomes" id="UP001175211"/>
    </source>
</evidence>
<comment type="caution">
    <text evidence="6">The sequence shown here is derived from an EMBL/GenBank/DDBJ whole genome shotgun (WGS) entry which is preliminary data.</text>
</comment>
<evidence type="ECO:0000256" key="4">
    <source>
        <dbReference type="SAM" id="MobiDB-lite"/>
    </source>
</evidence>
<dbReference type="RefSeq" id="XP_060324376.1">
    <property type="nucleotide sequence ID" value="XM_060470189.1"/>
</dbReference>
<keyword evidence="2" id="KW-0053">Apoptosis</keyword>
<dbReference type="EMBL" id="JAUEPS010000063">
    <property type="protein sequence ID" value="KAK0442689.1"/>
    <property type="molecule type" value="Genomic_DNA"/>
</dbReference>
<keyword evidence="7" id="KW-1185">Reference proteome</keyword>
<dbReference type="AlphaFoldDB" id="A0AA39JJW6"/>
<keyword evidence="3" id="KW-0788">Thiol protease</keyword>
<evidence type="ECO:0000256" key="3">
    <source>
        <dbReference type="ARBA" id="ARBA00022807"/>
    </source>
</evidence>
<dbReference type="SUPFAM" id="SSF52129">
    <property type="entry name" value="Caspase-like"/>
    <property type="match status" value="1"/>
</dbReference>
<organism evidence="6 7">
    <name type="scientific">Armillaria tabescens</name>
    <name type="common">Ringless honey mushroom</name>
    <name type="synonym">Agaricus tabescens</name>
    <dbReference type="NCBI Taxonomy" id="1929756"/>
    <lineage>
        <taxon>Eukaryota</taxon>
        <taxon>Fungi</taxon>
        <taxon>Dikarya</taxon>
        <taxon>Basidiomycota</taxon>
        <taxon>Agaricomycotina</taxon>
        <taxon>Agaricomycetes</taxon>
        <taxon>Agaricomycetidae</taxon>
        <taxon>Agaricales</taxon>
        <taxon>Marasmiineae</taxon>
        <taxon>Physalacriaceae</taxon>
        <taxon>Desarmillaria</taxon>
    </lineage>
</organism>
<sequence length="771" mass="86037">MGDLNNNNTSADYSNAPGRQTAGFSSKDTNSPLDIFALIIGINEYQHFEHLKGAVPDANAIADLLRKDLKVPTERIKLLTDEYATGSAILEELRAFKDNKQIVKDKTAILIYFAGHGSRVKAPNNWPGWKTDDGYIELLCPVDGEKGVPDSACGGELVKGECISDQRISDILRKLSDAKGNNITLICDCCHSAGLNRGDDSDSDDLDSNESDPSELVRGVDDIESNPTQCDTQPILPECGNGETREGYPNVKVPSREDFRASWDSHVFLAACLSDQKAREISEGGRFTTALLKVLKGAYQGHIHTHLTYRGLTDKIVVEMQKTKTKQTPCIYGKHIHRRIFMRSGPETMIRPMIPCKAETLTDTGHRMFLLHAGHSAGPLHIHEKSIYAIYDTDSPIMTSSPLTTAKVFFKEEKIMLEENQPSSQDYNYTGILYARLSECPVDDLLVYYDPEKIDLLSPSNVPSYPFHYIDRPDEADICLEVSAGARNEVSIRRGNTNTYYKHFVTKGDCFDKMEGNRIFRQAEQEGFPDHFSYKPLASNIDDIRQFIDAYTHFIYYLTSGSQKKIEDFVSVEMHELKRHPENRLEVAGGDILSVLNSQDSQTRREFVEVAGDLDPFNARDNNNAPRYGLTIRRKFISNPVGALYPHIFVFEPSTLEIGNERNVETCLTKEGDKISFGLSTDSSGPGMVEPFLFCLPAGQNVDVTFIKIFVTTESVDLRCISQPALGTAFEDGADRPIVRDRPADSIQPDPVWASMTIPVLIKNVSRNDTA</sequence>
<dbReference type="Proteomes" id="UP001175211">
    <property type="component" value="Unassembled WGS sequence"/>
</dbReference>
<evidence type="ECO:0000256" key="1">
    <source>
        <dbReference type="ARBA" id="ARBA00009005"/>
    </source>
</evidence>
<dbReference type="GO" id="GO:0004197">
    <property type="term" value="F:cysteine-type endopeptidase activity"/>
    <property type="evidence" value="ECO:0007669"/>
    <property type="project" value="InterPro"/>
</dbReference>
<name>A0AA39JJW6_ARMTA</name>
<proteinExistence type="inferred from homology"/>
<dbReference type="GO" id="GO:0006508">
    <property type="term" value="P:proteolysis"/>
    <property type="evidence" value="ECO:0007669"/>
    <property type="project" value="InterPro"/>
</dbReference>
<keyword evidence="3" id="KW-0378">Hydrolase</keyword>
<keyword evidence="3" id="KW-0645">Protease</keyword>
<dbReference type="Pfam" id="PF00656">
    <property type="entry name" value="Peptidase_C14"/>
    <property type="match status" value="1"/>
</dbReference>
<reference evidence="6" key="1">
    <citation type="submission" date="2023-06" db="EMBL/GenBank/DDBJ databases">
        <authorList>
            <consortium name="Lawrence Berkeley National Laboratory"/>
            <person name="Ahrendt S."/>
            <person name="Sahu N."/>
            <person name="Indic B."/>
            <person name="Wong-Bajracharya J."/>
            <person name="Merenyi Z."/>
            <person name="Ke H.-M."/>
            <person name="Monk M."/>
            <person name="Kocsube S."/>
            <person name="Drula E."/>
            <person name="Lipzen A."/>
            <person name="Balint B."/>
            <person name="Henrissat B."/>
            <person name="Andreopoulos B."/>
            <person name="Martin F.M."/>
            <person name="Harder C.B."/>
            <person name="Rigling D."/>
            <person name="Ford K.L."/>
            <person name="Foster G.D."/>
            <person name="Pangilinan J."/>
            <person name="Papanicolaou A."/>
            <person name="Barry K."/>
            <person name="LaButti K."/>
            <person name="Viragh M."/>
            <person name="Koriabine M."/>
            <person name="Yan M."/>
            <person name="Riley R."/>
            <person name="Champramary S."/>
            <person name="Plett K.L."/>
            <person name="Tsai I.J."/>
            <person name="Slot J."/>
            <person name="Sipos G."/>
            <person name="Plett J."/>
            <person name="Nagy L.G."/>
            <person name="Grigoriev I.V."/>
        </authorList>
    </citation>
    <scope>NUCLEOTIDE SEQUENCE</scope>
    <source>
        <strain evidence="6">CCBAS 213</strain>
    </source>
</reference>
<dbReference type="GeneID" id="85353737"/>
<dbReference type="GO" id="GO:0006915">
    <property type="term" value="P:apoptotic process"/>
    <property type="evidence" value="ECO:0007669"/>
    <property type="project" value="UniProtKB-KW"/>
</dbReference>
<dbReference type="InterPro" id="IPR029030">
    <property type="entry name" value="Caspase-like_dom_sf"/>
</dbReference>
<dbReference type="Gene3D" id="3.40.50.1460">
    <property type="match status" value="1"/>
</dbReference>
<feature type="compositionally biased region" description="Polar residues" evidence="4">
    <location>
        <begin position="1"/>
        <end position="13"/>
    </location>
</feature>
<gene>
    <name evidence="6" type="ORF">EV420DRAFT_1485240</name>
</gene>
<dbReference type="InterPro" id="IPR050452">
    <property type="entry name" value="Metacaspase"/>
</dbReference>
<feature type="region of interest" description="Disordered" evidence="4">
    <location>
        <begin position="1"/>
        <end position="26"/>
    </location>
</feature>
<dbReference type="PANTHER" id="PTHR48104">
    <property type="entry name" value="METACASPASE-4"/>
    <property type="match status" value="1"/>
</dbReference>
<protein>
    <submittedName>
        <fullName evidence="6">Caspase domain-containing protein</fullName>
    </submittedName>
</protein>
<dbReference type="PANTHER" id="PTHR48104:SF30">
    <property type="entry name" value="METACASPASE-1"/>
    <property type="match status" value="1"/>
</dbReference>
<feature type="region of interest" description="Disordered" evidence="4">
    <location>
        <begin position="199"/>
        <end position="250"/>
    </location>
</feature>
<feature type="domain" description="Peptidase C14 caspase" evidence="5">
    <location>
        <begin position="36"/>
        <end position="339"/>
    </location>
</feature>
<dbReference type="GO" id="GO:0005737">
    <property type="term" value="C:cytoplasm"/>
    <property type="evidence" value="ECO:0007669"/>
    <property type="project" value="TreeGrafter"/>
</dbReference>
<evidence type="ECO:0000256" key="2">
    <source>
        <dbReference type="ARBA" id="ARBA00022703"/>
    </source>
</evidence>
<accession>A0AA39JJW6</accession>